<protein>
    <recommendedName>
        <fullName evidence="5">7-methyl-GTP pyrophosphatase</fullName>
        <shortName evidence="5">m(7)GTP pyrophosphatase</shortName>
        <ecNumber evidence="5">3.6.1.-</ecNumber>
    </recommendedName>
</protein>
<reference evidence="7 8" key="1">
    <citation type="submission" date="2006-03" db="EMBL/GenBank/DDBJ databases">
        <authorList>
            <person name="Giovannoni S.J."/>
            <person name="Cho J.-C."/>
            <person name="Ferriera S."/>
            <person name="Johnson J."/>
            <person name="Kravitz S."/>
            <person name="Halpern A."/>
            <person name="Remington K."/>
            <person name="Beeson K."/>
            <person name="Tran B."/>
            <person name="Rogers Y.-H."/>
            <person name="Friedman R."/>
            <person name="Venter J.C."/>
        </authorList>
    </citation>
    <scope>NUCLEOTIDE SEQUENCE [LARGE SCALE GENOMIC DNA]</scope>
    <source>
        <strain evidence="7 8">HTCC2207</strain>
    </source>
</reference>
<feature type="site" description="Important for substrate specificity" evidence="5">
    <location>
        <position position="172"/>
    </location>
</feature>
<evidence type="ECO:0000256" key="5">
    <source>
        <dbReference type="HAMAP-Rule" id="MF_00528"/>
    </source>
</evidence>
<gene>
    <name evidence="7" type="primary">maf</name>
    <name evidence="7" type="ORF">GB2207_01472</name>
</gene>
<evidence type="ECO:0000256" key="1">
    <source>
        <dbReference type="ARBA" id="ARBA00004496"/>
    </source>
</evidence>
<dbReference type="OrthoDB" id="9813694at2"/>
<dbReference type="PANTHER" id="PTHR43213">
    <property type="entry name" value="BIFUNCTIONAL DTTP/UTP PYROPHOSPHATASE/METHYLTRANSFERASE PROTEIN-RELATED"/>
    <property type="match status" value="1"/>
</dbReference>
<dbReference type="HOGENOM" id="CLU_040416_1_0_6"/>
<keyword evidence="4 5" id="KW-0546">Nucleotide metabolism</keyword>
<dbReference type="STRING" id="314287.GB2207_01472"/>
<dbReference type="Gene3D" id="3.90.950.10">
    <property type="match status" value="1"/>
</dbReference>
<feature type="active site" description="Proton acceptor" evidence="5">
    <location>
        <position position="69"/>
    </location>
</feature>
<comment type="similarity">
    <text evidence="5">Belongs to the Maf family. YceF subfamily.</text>
</comment>
<dbReference type="Pfam" id="PF02545">
    <property type="entry name" value="Maf"/>
    <property type="match status" value="1"/>
</dbReference>
<accession>Q1YTQ5</accession>
<evidence type="ECO:0000256" key="3">
    <source>
        <dbReference type="ARBA" id="ARBA00022801"/>
    </source>
</evidence>
<evidence type="ECO:0000256" key="4">
    <source>
        <dbReference type="ARBA" id="ARBA00023080"/>
    </source>
</evidence>
<dbReference type="CDD" id="cd00985">
    <property type="entry name" value="Maf_Ham1"/>
    <property type="match status" value="1"/>
</dbReference>
<evidence type="ECO:0000313" key="8">
    <source>
        <dbReference type="Proteomes" id="UP000005555"/>
    </source>
</evidence>
<comment type="caution">
    <text evidence="5">Lacks conserved residue(s) required for the propagation of feature annotation.</text>
</comment>
<dbReference type="EC" id="3.6.1.-" evidence="5"/>
<comment type="subcellular location">
    <subcellularLocation>
        <location evidence="1 5">Cytoplasm</location>
    </subcellularLocation>
</comment>
<dbReference type="AlphaFoldDB" id="Q1YTQ5"/>
<organism evidence="7 8">
    <name type="scientific">gamma proteobacterium HTCC2207</name>
    <dbReference type="NCBI Taxonomy" id="314287"/>
    <lineage>
        <taxon>Bacteria</taxon>
        <taxon>Pseudomonadati</taxon>
        <taxon>Pseudomonadota</taxon>
        <taxon>Gammaproteobacteria</taxon>
        <taxon>Cellvibrionales</taxon>
        <taxon>Porticoccaceae</taxon>
        <taxon>SAR92 clade</taxon>
    </lineage>
</organism>
<dbReference type="PIRSF" id="PIRSF006305">
    <property type="entry name" value="Maf"/>
    <property type="match status" value="1"/>
</dbReference>
<dbReference type="GO" id="GO:0047429">
    <property type="term" value="F:nucleoside triphosphate diphosphatase activity"/>
    <property type="evidence" value="ECO:0007669"/>
    <property type="project" value="InterPro"/>
</dbReference>
<comment type="caution">
    <text evidence="7">The sequence shown here is derived from an EMBL/GenBank/DDBJ whole genome shotgun (WGS) entry which is preliminary data.</text>
</comment>
<keyword evidence="3 5" id="KW-0378">Hydrolase</keyword>
<dbReference type="eggNOG" id="COG0424">
    <property type="taxonomic scope" value="Bacteria"/>
</dbReference>
<comment type="catalytic activity">
    <reaction evidence="5">
        <text>N(7)-methyl-GTP + H2O = N(7)-methyl-GMP + diphosphate + H(+)</text>
        <dbReference type="Rhea" id="RHEA:58744"/>
        <dbReference type="ChEBI" id="CHEBI:15377"/>
        <dbReference type="ChEBI" id="CHEBI:15378"/>
        <dbReference type="ChEBI" id="CHEBI:33019"/>
        <dbReference type="ChEBI" id="CHEBI:58285"/>
        <dbReference type="ChEBI" id="CHEBI:87133"/>
    </reaction>
</comment>
<dbReference type="Proteomes" id="UP000005555">
    <property type="component" value="Unassembled WGS sequence"/>
</dbReference>
<evidence type="ECO:0000256" key="2">
    <source>
        <dbReference type="ARBA" id="ARBA00022490"/>
    </source>
</evidence>
<feature type="site" description="Important for substrate specificity" evidence="5">
    <location>
        <position position="12"/>
    </location>
</feature>
<dbReference type="PANTHER" id="PTHR43213:SF10">
    <property type="entry name" value="7-METHYL-GTP PYROPHOSPHATASE"/>
    <property type="match status" value="1"/>
</dbReference>
<sequence length="210" mass="22670">MQNLILASSSSYRKSLLERLRISFTCVSPDLDERAHKNESAQAQAVRLASEKAQAVALKHPEATIIGSDQVAELCTVGPKDPHLKPTLNQSSDQSSRILGKPGNHQRAVEQLSAQSGQVVKFYTAVTVLAQGASSSALDITEVTFRDLTSIEIESYLKADTPYNCAGSFKAESLGISLFESVNSSDPSALIGLPLIKLSQLLRDRDIQTN</sequence>
<dbReference type="SUPFAM" id="SSF52972">
    <property type="entry name" value="ITPase-like"/>
    <property type="match status" value="1"/>
</dbReference>
<dbReference type="InterPro" id="IPR029001">
    <property type="entry name" value="ITPase-like_fam"/>
</dbReference>
<comment type="function">
    <text evidence="5">Nucleoside triphosphate pyrophosphatase that hydrolyzes 7-methyl-GTP (m(7)GTP). May have a dual role in cell division arrest and in preventing the incorporation of modified nucleotides into cellular nucleic acids.</text>
</comment>
<dbReference type="HAMAP" id="MF_00528">
    <property type="entry name" value="Maf"/>
    <property type="match status" value="1"/>
</dbReference>
<evidence type="ECO:0000256" key="6">
    <source>
        <dbReference type="SAM" id="MobiDB-lite"/>
    </source>
</evidence>
<feature type="compositionally biased region" description="Polar residues" evidence="6">
    <location>
        <begin position="87"/>
        <end position="97"/>
    </location>
</feature>
<keyword evidence="8" id="KW-1185">Reference proteome</keyword>
<feature type="region of interest" description="Disordered" evidence="6">
    <location>
        <begin position="82"/>
        <end position="104"/>
    </location>
</feature>
<proteinExistence type="inferred from homology"/>
<keyword evidence="2 5" id="KW-0963">Cytoplasm</keyword>
<dbReference type="GO" id="GO:0009117">
    <property type="term" value="P:nucleotide metabolic process"/>
    <property type="evidence" value="ECO:0007669"/>
    <property type="project" value="UniProtKB-KW"/>
</dbReference>
<feature type="site" description="Important for substrate specificity" evidence="5">
    <location>
        <position position="70"/>
    </location>
</feature>
<evidence type="ECO:0000313" key="7">
    <source>
        <dbReference type="EMBL" id="EAS47432.1"/>
    </source>
</evidence>
<dbReference type="GO" id="GO:0005737">
    <property type="term" value="C:cytoplasm"/>
    <property type="evidence" value="ECO:0007669"/>
    <property type="project" value="UniProtKB-SubCell"/>
</dbReference>
<comment type="cofactor">
    <cofactor evidence="5">
        <name>a divalent metal cation</name>
        <dbReference type="ChEBI" id="CHEBI:60240"/>
    </cofactor>
</comment>
<name>Q1YTQ5_9GAMM</name>
<dbReference type="InterPro" id="IPR003697">
    <property type="entry name" value="Maf-like"/>
</dbReference>
<dbReference type="EMBL" id="AAPI01000002">
    <property type="protein sequence ID" value="EAS47432.1"/>
    <property type="molecule type" value="Genomic_DNA"/>
</dbReference>